<dbReference type="SUPFAM" id="SSF53098">
    <property type="entry name" value="Ribonuclease H-like"/>
    <property type="match status" value="1"/>
</dbReference>
<proteinExistence type="predicted"/>
<accession>R4XP75</accession>
<dbReference type="EMBL" id="CAHR02000408">
    <property type="protein sequence ID" value="CCG85050.1"/>
    <property type="molecule type" value="Genomic_DNA"/>
</dbReference>
<dbReference type="PANTHER" id="PTHR46481:SF10">
    <property type="entry name" value="ZINC FINGER BED DOMAIN-CONTAINING PROTEIN 39"/>
    <property type="match status" value="1"/>
</dbReference>
<dbReference type="GO" id="GO:0008270">
    <property type="term" value="F:zinc ion binding"/>
    <property type="evidence" value="ECO:0007669"/>
    <property type="project" value="UniProtKB-KW"/>
</dbReference>
<evidence type="ECO:0000256" key="5">
    <source>
        <dbReference type="ARBA" id="ARBA00023242"/>
    </source>
</evidence>
<keyword evidence="4" id="KW-0862">Zinc</keyword>
<evidence type="ECO:0000256" key="1">
    <source>
        <dbReference type="ARBA" id="ARBA00004123"/>
    </source>
</evidence>
<dbReference type="PANTHER" id="PTHR46481">
    <property type="entry name" value="ZINC FINGER BED DOMAIN-CONTAINING PROTEIN 4"/>
    <property type="match status" value="1"/>
</dbReference>
<evidence type="ECO:0000313" key="7">
    <source>
        <dbReference type="EMBL" id="CCG85050.1"/>
    </source>
</evidence>
<dbReference type="OrthoDB" id="4507940at2759"/>
<name>R4XP75_TAPDE</name>
<dbReference type="VEuPathDB" id="FungiDB:TAPDE_005631"/>
<gene>
    <name evidence="7" type="ORF">TAPDE_005631</name>
</gene>
<organism evidence="7 8">
    <name type="scientific">Taphrina deformans (strain PYCC 5710 / ATCC 11124 / CBS 356.35 / IMI 108563 / JCM 9778 / NBRC 8474)</name>
    <name type="common">Peach leaf curl fungus</name>
    <name type="synonym">Lalaria deformans</name>
    <dbReference type="NCBI Taxonomy" id="1097556"/>
    <lineage>
        <taxon>Eukaryota</taxon>
        <taxon>Fungi</taxon>
        <taxon>Dikarya</taxon>
        <taxon>Ascomycota</taxon>
        <taxon>Taphrinomycotina</taxon>
        <taxon>Taphrinomycetes</taxon>
        <taxon>Taphrinales</taxon>
        <taxon>Taphrinaceae</taxon>
        <taxon>Taphrina</taxon>
    </lineage>
</organism>
<dbReference type="eggNOG" id="KOG1121">
    <property type="taxonomic scope" value="Eukaryota"/>
</dbReference>
<dbReference type="Proteomes" id="UP000013776">
    <property type="component" value="Unassembled WGS sequence"/>
</dbReference>
<feature type="compositionally biased region" description="Polar residues" evidence="6">
    <location>
        <begin position="493"/>
        <end position="510"/>
    </location>
</feature>
<dbReference type="InterPro" id="IPR052035">
    <property type="entry name" value="ZnF_BED_domain_contain"/>
</dbReference>
<keyword evidence="5" id="KW-0539">Nucleus</keyword>
<evidence type="ECO:0000256" key="2">
    <source>
        <dbReference type="ARBA" id="ARBA00022723"/>
    </source>
</evidence>
<feature type="region of interest" description="Disordered" evidence="6">
    <location>
        <begin position="474"/>
        <end position="518"/>
    </location>
</feature>
<evidence type="ECO:0000256" key="4">
    <source>
        <dbReference type="ARBA" id="ARBA00022833"/>
    </source>
</evidence>
<evidence type="ECO:0000256" key="6">
    <source>
        <dbReference type="SAM" id="MobiDB-lite"/>
    </source>
</evidence>
<comment type="caution">
    <text evidence="7">The sequence shown here is derived from an EMBL/GenBank/DDBJ whole genome shotgun (WGS) entry which is preliminary data.</text>
</comment>
<comment type="subcellular location">
    <subcellularLocation>
        <location evidence="1">Nucleus</location>
    </subcellularLocation>
</comment>
<keyword evidence="8" id="KW-1185">Reference proteome</keyword>
<keyword evidence="2" id="KW-0479">Metal-binding</keyword>
<dbReference type="STRING" id="1097556.R4XP75"/>
<dbReference type="AlphaFoldDB" id="R4XP75"/>
<evidence type="ECO:0000313" key="8">
    <source>
        <dbReference type="Proteomes" id="UP000013776"/>
    </source>
</evidence>
<sequence>MRQAATKIHLSVDAWTSPFNVAYLVVVAHWIDKEWSMQERILEFCDLPSGHAGNTMAEIVYRVCNTYQIKLVLGAITTDNASDNRVMAATLSQLLNADGISWSATENHLACMAHIINLAAKQFLTTLKAEAPSRNETYAIEGVADELELQKSHVSGVAATLWRVRSFVKYICSSPRREASFEDARLYVAQKPVLKLIKDVTTRWNSTYYMVERILRLQDQVKVYIVRTKEVPHDVRLTSDDWVILDLLCKVLQPLELVSRLISATTKPTINQVWPSYMFIFQEMESWIANKEHHTESYYKELYKALSRAQEKLMQYYVASDGSYRYSIACLLDPEGKAEQLGHPDFSPESYIETLQAIYEDDELSNFSESEAYTTKNIHRDGSPGLLSKNKMNIASIRSVMTQKRPTKEKVDEVTRYLNEDVVGEVDNILLWWKNNHDYDSSIEEPYYNLIDKLRSEYDEAEAHEDEVIRHNFAQQSQSETVHNPARQGRPVSPSSVPSTMQNNKQQTLPSMFKGKRKATTRMTYELDPGPARRKRTPFVEPEVENSAIAPAEEGNFRYLTDDNPIPVYSSSDSDIEPASEVFNQR</sequence>
<reference evidence="7 8" key="1">
    <citation type="journal article" date="2013" name="MBio">
        <title>Genome sequencing of the plant pathogen Taphrina deformans, the causal agent of peach leaf curl.</title>
        <authorList>
            <person name="Cisse O.H."/>
            <person name="Almeida J.M.G.C.F."/>
            <person name="Fonseca A."/>
            <person name="Kumar A.A."/>
            <person name="Salojaervi J."/>
            <person name="Overmyer K."/>
            <person name="Hauser P.M."/>
            <person name="Pagni M."/>
        </authorList>
    </citation>
    <scope>NUCLEOTIDE SEQUENCE [LARGE SCALE GENOMIC DNA]</scope>
    <source>
        <strain evidence="8">PYCC 5710 / ATCC 11124 / CBS 356.35 / IMI 108563 / JCM 9778 / NBRC 8474</strain>
    </source>
</reference>
<feature type="region of interest" description="Disordered" evidence="6">
    <location>
        <begin position="544"/>
        <end position="586"/>
    </location>
</feature>
<protein>
    <recommendedName>
        <fullName evidence="9">HAT C-terminal dimerisation domain-containing protein</fullName>
    </recommendedName>
</protein>
<evidence type="ECO:0000256" key="3">
    <source>
        <dbReference type="ARBA" id="ARBA00022771"/>
    </source>
</evidence>
<dbReference type="GO" id="GO:0005634">
    <property type="term" value="C:nucleus"/>
    <property type="evidence" value="ECO:0007669"/>
    <property type="project" value="UniProtKB-SubCell"/>
</dbReference>
<keyword evidence="3" id="KW-0863">Zinc-finger</keyword>
<evidence type="ECO:0008006" key="9">
    <source>
        <dbReference type="Google" id="ProtNLM"/>
    </source>
</evidence>
<dbReference type="InterPro" id="IPR012337">
    <property type="entry name" value="RNaseH-like_sf"/>
</dbReference>